<feature type="domain" description="XPG-I" evidence="17">
    <location>
        <begin position="82"/>
        <end position="152"/>
    </location>
</feature>
<organism evidence="18 19">
    <name type="scientific">Latimeria chalumnae</name>
    <name type="common">Coelacanth</name>
    <dbReference type="NCBI Taxonomy" id="7897"/>
    <lineage>
        <taxon>Eukaryota</taxon>
        <taxon>Metazoa</taxon>
        <taxon>Chordata</taxon>
        <taxon>Craniata</taxon>
        <taxon>Vertebrata</taxon>
        <taxon>Euteleostomi</taxon>
        <taxon>Coelacanthiformes</taxon>
        <taxon>Coelacanthidae</taxon>
        <taxon>Latimeria</taxon>
    </lineage>
</organism>
<dbReference type="SMART" id="SM00484">
    <property type="entry name" value="XPGI"/>
    <property type="match status" value="1"/>
</dbReference>
<dbReference type="Pfam" id="PF00752">
    <property type="entry name" value="XPG_N"/>
    <property type="match status" value="1"/>
</dbReference>
<keyword evidence="6" id="KW-0255">Endonuclease</keyword>
<keyword evidence="13" id="KW-0539">Nucleus</keyword>
<evidence type="ECO:0000256" key="7">
    <source>
        <dbReference type="ARBA" id="ARBA00022763"/>
    </source>
</evidence>
<keyword evidence="9" id="KW-0269">Exonuclease</keyword>
<comment type="function">
    <text evidence="14">Structure-specific nuclease with 5'-flap endonuclease and 5'-3' exonuclease activities involved in DNA replication and repair. During DNA replication, cleaves the 5'-overhanging flap structure that is generated by displacement synthesis when DNA polymerase encounters the 5'-end of a downstream Okazaki fragment. It enters the flap from the 5'-end and then tracks to cleave the flap base, leaving a nick for ligation. Also involved in the long patch base excision repair (LP-BER) pathway, by cleaving within the apurinic/apyrimidinic (AP) site-terminated flap. Acts as a genome stabilization factor that prevents flaps from equilibrating into structures that lead to duplications and deletions. Also possesses 5'-3' exonuclease activity on nicked or gapped double-stranded DNA, and exhibits RNase H activity. Also involved in replication and repair of rDNA and in repairing mitochondrial DNA.</text>
</comment>
<dbReference type="InterPro" id="IPR008918">
    <property type="entry name" value="HhH2"/>
</dbReference>
<dbReference type="InParanoid" id="H3AI16"/>
<dbReference type="HOGENOM" id="CLU_032444_0_1_1"/>
<comment type="cofactor">
    <cofactor evidence="1">
        <name>Mg(2+)</name>
        <dbReference type="ChEBI" id="CHEBI:18420"/>
    </cofactor>
</comment>
<sequence length="317" mass="35672">MPPIINRNRENISPLLGLFYRTIHLLENGIKPIYVFDGRPPGQKAPLLAKRAESAGDLHQAGSEQSDGGLKRRILDCQRLLSLLGVPYVEAPSEAEATCAELVKSGLAYGSVTEDMDALPFGSSKLIRNLNAEKKGVVEEYSLPVLLTKLKLTHEQFVDLCILLGCDYCGKIKGLGPTRALQLIQQYKTIEGIQENIDLQKHPLPANWNYQEARHLLLHPQVTNLDTVTLQWAEPDEEGLVQFLVQEKFVKEERIRRRLERMRTAAQEAAAAEPRSPSPEKRQTRLQEFFHAVKSPGKREDEESKSCSSSKKQKTEK</sequence>
<dbReference type="EMBL" id="AFYH01187240">
    <property type="status" value="NOT_ANNOTATED_CDS"/>
    <property type="molecule type" value="Genomic_DNA"/>
</dbReference>
<dbReference type="EMBL" id="AFYH01187235">
    <property type="status" value="NOT_ANNOTATED_CDS"/>
    <property type="molecule type" value="Genomic_DNA"/>
</dbReference>
<dbReference type="GO" id="GO:0005634">
    <property type="term" value="C:nucleus"/>
    <property type="evidence" value="ECO:0007669"/>
    <property type="project" value="TreeGrafter"/>
</dbReference>
<dbReference type="GeneTree" id="ENSGT00940000155807"/>
<keyword evidence="4" id="KW-0540">Nuclease</keyword>
<dbReference type="Gene3D" id="3.40.50.1010">
    <property type="entry name" value="5'-nuclease"/>
    <property type="match status" value="1"/>
</dbReference>
<evidence type="ECO:0000256" key="14">
    <source>
        <dbReference type="ARBA" id="ARBA00029382"/>
    </source>
</evidence>
<evidence type="ECO:0000259" key="17">
    <source>
        <dbReference type="SMART" id="SM00484"/>
    </source>
</evidence>
<evidence type="ECO:0000256" key="4">
    <source>
        <dbReference type="ARBA" id="ARBA00022722"/>
    </source>
</evidence>
<dbReference type="EMBL" id="AFYH01187238">
    <property type="status" value="NOT_ANNOTATED_CDS"/>
    <property type="molecule type" value="Genomic_DNA"/>
</dbReference>
<reference evidence="18" key="2">
    <citation type="submission" date="2025-08" db="UniProtKB">
        <authorList>
            <consortium name="Ensembl"/>
        </authorList>
    </citation>
    <scope>IDENTIFICATION</scope>
</reference>
<dbReference type="EMBL" id="AFYH01187241">
    <property type="status" value="NOT_ANNOTATED_CDS"/>
    <property type="molecule type" value="Genomic_DNA"/>
</dbReference>
<proteinExistence type="inferred from homology"/>
<dbReference type="PANTHER" id="PTHR11081">
    <property type="entry name" value="FLAP ENDONUCLEASE FAMILY MEMBER"/>
    <property type="match status" value="1"/>
</dbReference>
<evidence type="ECO:0000256" key="13">
    <source>
        <dbReference type="ARBA" id="ARBA00023242"/>
    </source>
</evidence>
<dbReference type="SUPFAM" id="SSF47807">
    <property type="entry name" value="5' to 3' exonuclease, C-terminal subdomain"/>
    <property type="match status" value="1"/>
</dbReference>
<dbReference type="FunFam" id="1.10.150.20:FF:000009">
    <property type="entry name" value="Flap endonuclease 1"/>
    <property type="match status" value="1"/>
</dbReference>
<dbReference type="InterPro" id="IPR006086">
    <property type="entry name" value="XPG-I_dom"/>
</dbReference>
<dbReference type="Bgee" id="ENSLACG00000008191">
    <property type="expression patterns" value="Expressed in chordate pharynx and 6 other cell types or tissues"/>
</dbReference>
<keyword evidence="3" id="KW-0235">DNA replication</keyword>
<dbReference type="AlphaFoldDB" id="H3AI16"/>
<dbReference type="Ensembl" id="ENSLACT00000009358.1">
    <property type="protein sequence ID" value="ENSLACP00000009287.1"/>
    <property type="gene ID" value="ENSLACG00000008191.1"/>
</dbReference>
<evidence type="ECO:0000256" key="12">
    <source>
        <dbReference type="ARBA" id="ARBA00023204"/>
    </source>
</evidence>
<dbReference type="EMBL" id="AFYH01187237">
    <property type="status" value="NOT_ANNOTATED_CDS"/>
    <property type="molecule type" value="Genomic_DNA"/>
</dbReference>
<gene>
    <name evidence="18" type="primary">ZGC:110269</name>
</gene>
<reference evidence="18" key="3">
    <citation type="submission" date="2025-09" db="UniProtKB">
        <authorList>
            <consortium name="Ensembl"/>
        </authorList>
    </citation>
    <scope>IDENTIFICATION</scope>
</reference>
<dbReference type="InterPro" id="IPR029060">
    <property type="entry name" value="PIN-like_dom_sf"/>
</dbReference>
<reference evidence="19" key="1">
    <citation type="submission" date="2011-08" db="EMBL/GenBank/DDBJ databases">
        <title>The draft genome of Latimeria chalumnae.</title>
        <authorList>
            <person name="Di Palma F."/>
            <person name="Alfoldi J."/>
            <person name="Johnson J."/>
            <person name="Berlin A."/>
            <person name="Gnerre S."/>
            <person name="Jaffe D."/>
            <person name="MacCallum I."/>
            <person name="Young S."/>
            <person name="Walker B.J."/>
            <person name="Lander E."/>
            <person name="Lindblad-Toh K."/>
        </authorList>
    </citation>
    <scope>NUCLEOTIDE SEQUENCE [LARGE SCALE GENOMIC DNA]</scope>
    <source>
        <strain evidence="19">Wild caught</strain>
    </source>
</reference>
<evidence type="ECO:0000256" key="5">
    <source>
        <dbReference type="ARBA" id="ARBA00022723"/>
    </source>
</evidence>
<dbReference type="GO" id="GO:0017108">
    <property type="term" value="F:5'-flap endonuclease activity"/>
    <property type="evidence" value="ECO:0007669"/>
    <property type="project" value="TreeGrafter"/>
</dbReference>
<evidence type="ECO:0000256" key="3">
    <source>
        <dbReference type="ARBA" id="ARBA00022705"/>
    </source>
</evidence>
<dbReference type="GO" id="GO:0030145">
    <property type="term" value="F:manganese ion binding"/>
    <property type="evidence" value="ECO:0007669"/>
    <property type="project" value="TreeGrafter"/>
</dbReference>
<evidence type="ECO:0000256" key="9">
    <source>
        <dbReference type="ARBA" id="ARBA00022839"/>
    </source>
</evidence>
<dbReference type="InterPro" id="IPR036279">
    <property type="entry name" value="5-3_exonuclease_C_sf"/>
</dbReference>
<evidence type="ECO:0000256" key="11">
    <source>
        <dbReference type="ARBA" id="ARBA00023128"/>
    </source>
</evidence>
<evidence type="ECO:0000256" key="1">
    <source>
        <dbReference type="ARBA" id="ARBA00001946"/>
    </source>
</evidence>
<dbReference type="SMART" id="SM00279">
    <property type="entry name" value="HhH2"/>
    <property type="match status" value="1"/>
</dbReference>
<dbReference type="PANTHER" id="PTHR11081:SF9">
    <property type="entry name" value="FLAP ENDONUCLEASE 1"/>
    <property type="match status" value="1"/>
</dbReference>
<keyword evidence="2" id="KW-0597">Phosphoprotein</keyword>
<dbReference type="OMA" id="CRQTRME"/>
<dbReference type="CDD" id="cd09900">
    <property type="entry name" value="H3TH_XPG-like"/>
    <property type="match status" value="1"/>
</dbReference>
<keyword evidence="10" id="KW-0460">Magnesium</keyword>
<evidence type="ECO:0000313" key="18">
    <source>
        <dbReference type="Ensembl" id="ENSLACP00000009287.1"/>
    </source>
</evidence>
<accession>H3AI16</accession>
<comment type="similarity">
    <text evidence="15">Belongs to the XPG/RAD2 endonuclease family. FEN1 subfamily.</text>
</comment>
<dbReference type="GO" id="GO:0008409">
    <property type="term" value="F:5'-3' exonuclease activity"/>
    <property type="evidence" value="ECO:0007669"/>
    <property type="project" value="TreeGrafter"/>
</dbReference>
<evidence type="ECO:0000256" key="16">
    <source>
        <dbReference type="SAM" id="MobiDB-lite"/>
    </source>
</evidence>
<dbReference type="Gene3D" id="1.10.150.20">
    <property type="entry name" value="5' to 3' exonuclease, C-terminal subdomain"/>
    <property type="match status" value="1"/>
</dbReference>
<feature type="region of interest" description="Disordered" evidence="16">
    <location>
        <begin position="266"/>
        <end position="317"/>
    </location>
</feature>
<evidence type="ECO:0000256" key="15">
    <source>
        <dbReference type="ARBA" id="ARBA00034726"/>
    </source>
</evidence>
<name>H3AI16_LATCH</name>
<dbReference type="InterPro" id="IPR019974">
    <property type="entry name" value="XPG_CS"/>
</dbReference>
<dbReference type="PROSITE" id="PS00841">
    <property type="entry name" value="XPG_1"/>
    <property type="match status" value="1"/>
</dbReference>
<keyword evidence="7" id="KW-0227">DNA damage</keyword>
<evidence type="ECO:0000256" key="6">
    <source>
        <dbReference type="ARBA" id="ARBA00022759"/>
    </source>
</evidence>
<dbReference type="PRINTS" id="PR00853">
    <property type="entry name" value="XPGRADSUPER"/>
</dbReference>
<dbReference type="InterPro" id="IPR006085">
    <property type="entry name" value="XPG_DNA_repair_N"/>
</dbReference>
<keyword evidence="5" id="KW-0479">Metal-binding</keyword>
<keyword evidence="11" id="KW-0496">Mitochondrion</keyword>
<evidence type="ECO:0000313" key="19">
    <source>
        <dbReference type="Proteomes" id="UP000008672"/>
    </source>
</evidence>
<dbReference type="GO" id="GO:0006281">
    <property type="term" value="P:DNA repair"/>
    <property type="evidence" value="ECO:0007669"/>
    <property type="project" value="UniProtKB-KW"/>
</dbReference>
<evidence type="ECO:0000256" key="2">
    <source>
        <dbReference type="ARBA" id="ARBA00022553"/>
    </source>
</evidence>
<dbReference type="GO" id="GO:0006260">
    <property type="term" value="P:DNA replication"/>
    <property type="evidence" value="ECO:0007669"/>
    <property type="project" value="UniProtKB-KW"/>
</dbReference>
<dbReference type="EMBL" id="AFYH01187236">
    <property type="status" value="NOT_ANNOTATED_CDS"/>
    <property type="molecule type" value="Genomic_DNA"/>
</dbReference>
<dbReference type="InterPro" id="IPR006084">
    <property type="entry name" value="XPG/Rad2"/>
</dbReference>
<dbReference type="Proteomes" id="UP000008672">
    <property type="component" value="Unassembled WGS sequence"/>
</dbReference>
<keyword evidence="8" id="KW-0378">Hydrolase</keyword>
<dbReference type="EMBL" id="AFYH01187239">
    <property type="status" value="NOT_ANNOTATED_CDS"/>
    <property type="molecule type" value="Genomic_DNA"/>
</dbReference>
<dbReference type="eggNOG" id="KOG2519">
    <property type="taxonomic scope" value="Eukaryota"/>
</dbReference>
<evidence type="ECO:0000256" key="8">
    <source>
        <dbReference type="ARBA" id="ARBA00022801"/>
    </source>
</evidence>
<protein>
    <recommendedName>
        <fullName evidence="17">XPG-I domain-containing protein</fullName>
    </recommendedName>
</protein>
<keyword evidence="12" id="KW-0234">DNA repair</keyword>
<dbReference type="STRING" id="7897.ENSLACP00000009287"/>
<evidence type="ECO:0000256" key="10">
    <source>
        <dbReference type="ARBA" id="ARBA00022842"/>
    </source>
</evidence>
<dbReference type="SUPFAM" id="SSF88723">
    <property type="entry name" value="PIN domain-like"/>
    <property type="match status" value="1"/>
</dbReference>
<dbReference type="GO" id="GO:0004523">
    <property type="term" value="F:RNA-DNA hybrid ribonuclease activity"/>
    <property type="evidence" value="ECO:0007669"/>
    <property type="project" value="TreeGrafter"/>
</dbReference>
<dbReference type="GO" id="GO:0003677">
    <property type="term" value="F:DNA binding"/>
    <property type="evidence" value="ECO:0007669"/>
    <property type="project" value="InterPro"/>
</dbReference>
<keyword evidence="19" id="KW-1185">Reference proteome</keyword>
<dbReference type="Pfam" id="PF00867">
    <property type="entry name" value="XPG_I"/>
    <property type="match status" value="1"/>
</dbReference>
<dbReference type="GO" id="GO:0000287">
    <property type="term" value="F:magnesium ion binding"/>
    <property type="evidence" value="ECO:0007669"/>
    <property type="project" value="TreeGrafter"/>
</dbReference>